<evidence type="ECO:0000313" key="1">
    <source>
        <dbReference type="Proteomes" id="UP000887540"/>
    </source>
</evidence>
<protein>
    <submittedName>
        <fullName evidence="2">Uncharacterized protein</fullName>
    </submittedName>
</protein>
<keyword evidence="1" id="KW-1185">Reference proteome</keyword>
<accession>A0A914D371</accession>
<organism evidence="1 2">
    <name type="scientific">Acrobeloides nanus</name>
    <dbReference type="NCBI Taxonomy" id="290746"/>
    <lineage>
        <taxon>Eukaryota</taxon>
        <taxon>Metazoa</taxon>
        <taxon>Ecdysozoa</taxon>
        <taxon>Nematoda</taxon>
        <taxon>Chromadorea</taxon>
        <taxon>Rhabditida</taxon>
        <taxon>Tylenchina</taxon>
        <taxon>Cephalobomorpha</taxon>
        <taxon>Cephaloboidea</taxon>
        <taxon>Cephalobidae</taxon>
        <taxon>Acrobeloides</taxon>
    </lineage>
</organism>
<evidence type="ECO:0000313" key="2">
    <source>
        <dbReference type="WBParaSite" id="ACRNAN_scaffold1775.g29592.t1"/>
    </source>
</evidence>
<dbReference type="Proteomes" id="UP000887540">
    <property type="component" value="Unplaced"/>
</dbReference>
<sequence length="72" mass="7677">MKSGGPGFRMGGPMESDLGGDFEGMDGYGSYRRQPFGPDYGGYGQMGGGRYGMGGGRDMEWVVVMVPVCHSR</sequence>
<name>A0A914D371_9BILA</name>
<dbReference type="AlphaFoldDB" id="A0A914D371"/>
<reference evidence="2" key="1">
    <citation type="submission" date="2022-11" db="UniProtKB">
        <authorList>
            <consortium name="WormBaseParasite"/>
        </authorList>
    </citation>
    <scope>IDENTIFICATION</scope>
</reference>
<dbReference type="WBParaSite" id="ACRNAN_scaffold1775.g29592.t1">
    <property type="protein sequence ID" value="ACRNAN_scaffold1775.g29592.t1"/>
    <property type="gene ID" value="ACRNAN_scaffold1775.g29592"/>
</dbReference>
<proteinExistence type="predicted"/>